<accession>A0A2N5X7F7</accession>
<name>A0A2N5X7F7_9GAMM</name>
<keyword evidence="3" id="KW-1185">Reference proteome</keyword>
<keyword evidence="1" id="KW-0732">Signal</keyword>
<dbReference type="RefSeq" id="WP_101517320.1">
    <property type="nucleotide sequence ID" value="NZ_PKUS01000002.1"/>
</dbReference>
<proteinExistence type="predicted"/>
<evidence type="ECO:0000313" key="3">
    <source>
        <dbReference type="Proteomes" id="UP000235005"/>
    </source>
</evidence>
<organism evidence="2 3">
    <name type="scientific">Pseudohalioglobus lutimaris</name>
    <dbReference type="NCBI Taxonomy" id="1737061"/>
    <lineage>
        <taxon>Bacteria</taxon>
        <taxon>Pseudomonadati</taxon>
        <taxon>Pseudomonadota</taxon>
        <taxon>Gammaproteobacteria</taxon>
        <taxon>Cellvibrionales</taxon>
        <taxon>Halieaceae</taxon>
        <taxon>Pseudohalioglobus</taxon>
    </lineage>
</organism>
<comment type="caution">
    <text evidence="2">The sequence shown here is derived from an EMBL/GenBank/DDBJ whole genome shotgun (WGS) entry which is preliminary data.</text>
</comment>
<dbReference type="AlphaFoldDB" id="A0A2N5X7F7"/>
<sequence>MNTNFKPLGIAAAVAAVSAGYAGMANAQSGALAAETRLGDLAIVPYYTVQEGYATGVNVINSSNRTQALKIRLRRAEDSMDALDFNVVLSPNDVYTGFVALAGDDIKFISNDNSCTAPAYPAGGFVMPNIYREGAETGYIEILSMGSPVSETSAVAVAAKHDATGVPADCTGVRDNFFKGGVSATTRGVVNSALTVQRALQADGSRVPTDNDWEEAVNSLKVSYFIKSDETGVEFGDNAVHVENYFDGPAMTNQQLGVFDGDLCGFDHPDLNGGSPDPTCAAGPGATVGLYDSLRTVLGAQTLINDWSANSSGDFTVDTDWVVTIPGQYLMVDLPFFQVGLDTGIDVCTRTGTVIDGNTIPACDFRDIPMTASFTVYDREEQGIIVEEGDLVVSPQPPSEIPVDVLDKEVNVLQWGTAPVLNAPAFIEVPKPDGARFGWTSLAATSSPDTRVCEYVPGTVNPIGAVFGYDIPAMTCAPVTSPAPMVGFVAWQRAFADLPAANYGRIVRHSRTQSVTP</sequence>
<protein>
    <submittedName>
        <fullName evidence="2">Uncharacterized protein</fullName>
    </submittedName>
</protein>
<feature type="chain" id="PRO_5014600657" evidence="1">
    <location>
        <begin position="28"/>
        <end position="517"/>
    </location>
</feature>
<feature type="signal peptide" evidence="1">
    <location>
        <begin position="1"/>
        <end position="27"/>
    </location>
</feature>
<reference evidence="2 3" key="1">
    <citation type="submission" date="2018-01" db="EMBL/GenBank/DDBJ databases">
        <title>The draft genome sequence of Halioglobus lutimaris HF004.</title>
        <authorList>
            <person name="Du Z.-J."/>
            <person name="Shi M.-J."/>
        </authorList>
    </citation>
    <scope>NUCLEOTIDE SEQUENCE [LARGE SCALE GENOMIC DNA]</scope>
    <source>
        <strain evidence="2 3">HF004</strain>
    </source>
</reference>
<evidence type="ECO:0000313" key="2">
    <source>
        <dbReference type="EMBL" id="PLW70411.1"/>
    </source>
</evidence>
<gene>
    <name evidence="2" type="ORF">C0039_04210</name>
</gene>
<evidence type="ECO:0000256" key="1">
    <source>
        <dbReference type="SAM" id="SignalP"/>
    </source>
</evidence>
<dbReference type="Proteomes" id="UP000235005">
    <property type="component" value="Unassembled WGS sequence"/>
</dbReference>
<dbReference type="EMBL" id="PKUS01000002">
    <property type="protein sequence ID" value="PLW70411.1"/>
    <property type="molecule type" value="Genomic_DNA"/>
</dbReference>
<dbReference type="OrthoDB" id="5763254at2"/>